<reference evidence="2" key="1">
    <citation type="submission" date="2011-11" db="EMBL/GenBank/DDBJ databases">
        <title>Complete genome sequence of Candidatus Mycoplasma haemominutum.</title>
        <authorList>
            <person name="Barker E.N."/>
            <person name="Darby A.C."/>
            <person name="Helps C.R."/>
            <person name="Peters I.R."/>
            <person name="Hughes M.A."/>
            <person name="Radford A.D."/>
            <person name="Novacco M."/>
            <person name="Boretti F."/>
            <person name="Hofmann-Lehmann R."/>
            <person name="Tasker S."/>
        </authorList>
    </citation>
    <scope>NUCLEOTIDE SEQUENCE</scope>
    <source>
        <strain evidence="2">Birmingham 1</strain>
    </source>
</reference>
<name>G8C3B1_9MOLU</name>
<keyword evidence="1" id="KW-0812">Transmembrane</keyword>
<dbReference type="HOGENOM" id="CLU_1893939_0_0_14"/>
<reference evidence="2" key="2">
    <citation type="submission" date="2011-11" db="EMBL/GenBank/DDBJ databases">
        <authorList>
            <person name="Barker E."/>
        </authorList>
    </citation>
    <scope>NUCLEOTIDE SEQUENCE</scope>
    <source>
        <strain evidence="2">Birmingham 1</strain>
    </source>
</reference>
<organism evidence="2">
    <name type="scientific">Candidatus Mycoplasma haematominutum 'Birmingham 1'</name>
    <dbReference type="NCBI Taxonomy" id="1116213"/>
    <lineage>
        <taxon>Bacteria</taxon>
        <taxon>Bacillati</taxon>
        <taxon>Mycoplasmatota</taxon>
        <taxon>Mollicutes</taxon>
        <taxon>Mycoplasmataceae</taxon>
        <taxon>Mycoplasma</taxon>
    </lineage>
</organism>
<evidence type="ECO:0000256" key="1">
    <source>
        <dbReference type="SAM" id="Phobius"/>
    </source>
</evidence>
<keyword evidence="1" id="KW-0472">Membrane</keyword>
<dbReference type="EMBL" id="HE613254">
    <property type="protein sequence ID" value="CCE66809.1"/>
    <property type="molecule type" value="Genomic_DNA"/>
</dbReference>
<keyword evidence="1" id="KW-1133">Transmembrane helix</keyword>
<feature type="transmembrane region" description="Helical" evidence="1">
    <location>
        <begin position="107"/>
        <end position="129"/>
    </location>
</feature>
<evidence type="ECO:0000313" key="2">
    <source>
        <dbReference type="EMBL" id="CCE66809.1"/>
    </source>
</evidence>
<feature type="transmembrane region" description="Helical" evidence="1">
    <location>
        <begin position="17"/>
        <end position="38"/>
    </location>
</feature>
<gene>
    <name evidence="2" type="ORF">MHM_02910</name>
</gene>
<dbReference type="AlphaFoldDB" id="G8C3B1"/>
<dbReference type="KEGG" id="mhb:MHM_02910"/>
<feature type="transmembrane region" description="Helical" evidence="1">
    <location>
        <begin position="59"/>
        <end position="87"/>
    </location>
</feature>
<proteinExistence type="predicted"/>
<sequence length="148" mass="17619">MAAEAKDIYFPTRLLMFWYWLTCPLLLLMFFGLLYLFPKLRWRLIATFWSRHWDYFRNLIPFAWIVLGTVLLVNTVLSIFYVIDIWAIGNNSKYSVYWTANGSDSPLLNFCSIIGFGAVLYWVVGVVSYRKFWLTHFKSSIREMIRNS</sequence>
<dbReference type="PATRIC" id="fig|1116213.3.peg.308"/>
<protein>
    <submittedName>
        <fullName evidence="2">Uncharacterized protein</fullName>
    </submittedName>
</protein>
<accession>G8C3B1</accession>